<dbReference type="Gene3D" id="3.40.50.150">
    <property type="entry name" value="Vaccinia Virus protein VP39"/>
    <property type="match status" value="1"/>
</dbReference>
<evidence type="ECO:0000256" key="1">
    <source>
        <dbReference type="ARBA" id="ARBA00022490"/>
    </source>
</evidence>
<evidence type="ECO:0000256" key="4">
    <source>
        <dbReference type="ARBA" id="ARBA00022679"/>
    </source>
</evidence>
<dbReference type="AlphaFoldDB" id="A0A844QE03"/>
<evidence type="ECO:0000256" key="3">
    <source>
        <dbReference type="ARBA" id="ARBA00022603"/>
    </source>
</evidence>
<evidence type="ECO:0000256" key="5">
    <source>
        <dbReference type="ARBA" id="ARBA00022691"/>
    </source>
</evidence>
<dbReference type="Proteomes" id="UP000463224">
    <property type="component" value="Unassembled WGS sequence"/>
</dbReference>
<dbReference type="InterPro" id="IPR046977">
    <property type="entry name" value="RsmC/RlmG"/>
</dbReference>
<feature type="domain" description="Methyltransferase small" evidence="6">
    <location>
        <begin position="168"/>
        <end position="337"/>
    </location>
</feature>
<dbReference type="GO" id="GO:0032259">
    <property type="term" value="P:methylation"/>
    <property type="evidence" value="ECO:0007669"/>
    <property type="project" value="UniProtKB-KW"/>
</dbReference>
<dbReference type="CDD" id="cd02440">
    <property type="entry name" value="AdoMet_MTases"/>
    <property type="match status" value="1"/>
</dbReference>
<accession>A0A844QE03</accession>
<dbReference type="InterPro" id="IPR007848">
    <property type="entry name" value="Small_mtfrase_dom"/>
</dbReference>
<dbReference type="GO" id="GO:0008170">
    <property type="term" value="F:N-methyltransferase activity"/>
    <property type="evidence" value="ECO:0007669"/>
    <property type="project" value="UniProtKB-ARBA"/>
</dbReference>
<name>A0A844QE03_9HYPH</name>
<dbReference type="GO" id="GO:0003676">
    <property type="term" value="F:nucleic acid binding"/>
    <property type="evidence" value="ECO:0007669"/>
    <property type="project" value="InterPro"/>
</dbReference>
<dbReference type="GO" id="GO:0008757">
    <property type="term" value="F:S-adenosylmethionine-dependent methyltransferase activity"/>
    <property type="evidence" value="ECO:0007669"/>
    <property type="project" value="InterPro"/>
</dbReference>
<evidence type="ECO:0000313" key="8">
    <source>
        <dbReference type="Proteomes" id="UP000463224"/>
    </source>
</evidence>
<evidence type="ECO:0000259" key="6">
    <source>
        <dbReference type="Pfam" id="PF05175"/>
    </source>
</evidence>
<keyword evidence="3 7" id="KW-0489">Methyltransferase</keyword>
<comment type="caution">
    <text evidence="7">The sequence shown here is derived from an EMBL/GenBank/DDBJ whole genome shotgun (WGS) entry which is preliminary data.</text>
</comment>
<dbReference type="GO" id="GO:0006364">
    <property type="term" value="P:rRNA processing"/>
    <property type="evidence" value="ECO:0007669"/>
    <property type="project" value="UniProtKB-KW"/>
</dbReference>
<keyword evidence="2" id="KW-0698">rRNA processing</keyword>
<evidence type="ECO:0000313" key="7">
    <source>
        <dbReference type="EMBL" id="MVA98226.1"/>
    </source>
</evidence>
<protein>
    <submittedName>
        <fullName evidence="7">Methyltransferase</fullName>
    </submittedName>
</protein>
<dbReference type="PROSITE" id="PS00092">
    <property type="entry name" value="N6_MTASE"/>
    <property type="match status" value="1"/>
</dbReference>
<proteinExistence type="predicted"/>
<keyword evidence="8" id="KW-1185">Reference proteome</keyword>
<dbReference type="EMBL" id="WPHG01000003">
    <property type="protein sequence ID" value="MVA98226.1"/>
    <property type="molecule type" value="Genomic_DNA"/>
</dbReference>
<dbReference type="InterPro" id="IPR002052">
    <property type="entry name" value="DNA_methylase_N6_adenine_CS"/>
</dbReference>
<keyword evidence="4 7" id="KW-0808">Transferase</keyword>
<sequence length="341" mass="37019">MNENATRTLFHPFESGTLPVPGPGERALFLGAVAGFRLPDGFAADLRAVQEFRPDFLALERRGVAVTPEPQGDGYDLALVLLGRHRGQNEARIAEAYSRTRTGGLIMVAGGKKDGADSLRKRLGKMVSFDGSLSKHHGIVFWFVKTATAAAVMAELAQNRRVVMVDGRFQAAPGMFSHDRIDPASRLLAGHLPQNIAGRAADFGAGWGYLSTELLARAGQRLAGLDLYEADHAALEAAKANLSTHADRLPLGFHWRDLLSEVVPRQYDVVVMNPPFHHGRAAEPAIGTGMIRAAGAALKPGGRLFLVANRGLPYEADLNRLFAASGEMLRDDRFKLLWARR</sequence>
<dbReference type="PANTHER" id="PTHR47816">
    <property type="entry name" value="RIBOSOMAL RNA SMALL SUBUNIT METHYLTRANSFERASE C"/>
    <property type="match status" value="1"/>
</dbReference>
<dbReference type="Pfam" id="PF05175">
    <property type="entry name" value="MTS"/>
    <property type="match status" value="1"/>
</dbReference>
<evidence type="ECO:0000256" key="2">
    <source>
        <dbReference type="ARBA" id="ARBA00022552"/>
    </source>
</evidence>
<dbReference type="PANTHER" id="PTHR47816:SF4">
    <property type="entry name" value="RIBOSOMAL RNA SMALL SUBUNIT METHYLTRANSFERASE C"/>
    <property type="match status" value="1"/>
</dbReference>
<dbReference type="SUPFAM" id="SSF53335">
    <property type="entry name" value="S-adenosyl-L-methionine-dependent methyltransferases"/>
    <property type="match status" value="1"/>
</dbReference>
<organism evidence="7 8">
    <name type="scientific">Nitratireductor arenosus</name>
    <dbReference type="NCBI Taxonomy" id="2682096"/>
    <lineage>
        <taxon>Bacteria</taxon>
        <taxon>Pseudomonadati</taxon>
        <taxon>Pseudomonadota</taxon>
        <taxon>Alphaproteobacteria</taxon>
        <taxon>Hyphomicrobiales</taxon>
        <taxon>Phyllobacteriaceae</taxon>
        <taxon>Nitratireductor</taxon>
    </lineage>
</organism>
<keyword evidence="1" id="KW-0963">Cytoplasm</keyword>
<gene>
    <name evidence="7" type="ORF">GN330_13325</name>
</gene>
<dbReference type="RefSeq" id="WP_156713185.1">
    <property type="nucleotide sequence ID" value="NZ_WPHG01000003.1"/>
</dbReference>
<keyword evidence="5" id="KW-0949">S-adenosyl-L-methionine</keyword>
<dbReference type="InterPro" id="IPR029063">
    <property type="entry name" value="SAM-dependent_MTases_sf"/>
</dbReference>
<reference evidence="7 8" key="1">
    <citation type="submission" date="2019-12" db="EMBL/GenBank/DDBJ databases">
        <title>Nitratireductor arenosus sp. nov., Isolated from sea sand, Jeju island, South Korea.</title>
        <authorList>
            <person name="Kim W."/>
        </authorList>
    </citation>
    <scope>NUCLEOTIDE SEQUENCE [LARGE SCALE GENOMIC DNA]</scope>
    <source>
        <strain evidence="7 8">CAU 1489</strain>
    </source>
</reference>